<name>A0A2T1HVX7_9HYPH</name>
<dbReference type="Proteomes" id="UP000239772">
    <property type="component" value="Unassembled WGS sequence"/>
</dbReference>
<gene>
    <name evidence="5" type="ORF">SLNSH_07500</name>
</gene>
<dbReference type="PRINTS" id="PR01346">
    <property type="entry name" value="HELNAPAPROT"/>
</dbReference>
<organism evidence="5 6">
    <name type="scientific">Alsobacter soli</name>
    <dbReference type="NCBI Taxonomy" id="2109933"/>
    <lineage>
        <taxon>Bacteria</taxon>
        <taxon>Pseudomonadati</taxon>
        <taxon>Pseudomonadota</taxon>
        <taxon>Alphaproteobacteria</taxon>
        <taxon>Hyphomicrobiales</taxon>
        <taxon>Alsobacteraceae</taxon>
        <taxon>Alsobacter</taxon>
    </lineage>
</organism>
<comment type="similarity">
    <text evidence="1 2">Belongs to the Dps family.</text>
</comment>
<feature type="region of interest" description="Disordered" evidence="3">
    <location>
        <begin position="1"/>
        <end position="56"/>
    </location>
</feature>
<dbReference type="PANTHER" id="PTHR42932">
    <property type="entry name" value="GENERAL STRESS PROTEIN 20U"/>
    <property type="match status" value="1"/>
</dbReference>
<dbReference type="InterPro" id="IPR008331">
    <property type="entry name" value="Ferritin_DPS_dom"/>
</dbReference>
<feature type="compositionally biased region" description="Low complexity" evidence="3">
    <location>
        <begin position="1"/>
        <end position="10"/>
    </location>
</feature>
<sequence>MAAAKSASPKSSRKSGSENGQSGLGAGDSLAPKSGARGQARTAARSAASAAKASRRMDQAMLETPTDLGPDAVQAVSDAINGLVADAFALYVKTKNFHWHVSGPHFRDYHLLLDEHAAQIFASTDPLAERVRKIGGKTLRSIGHIARLQRVQDNDAEFVSAADMLRELLADNKAMAAAMRQAHDVCDEQNDVATASLLEELIDETERRTWFLFEASRTADESGH</sequence>
<dbReference type="OrthoDB" id="9797687at2"/>
<dbReference type="Pfam" id="PF00210">
    <property type="entry name" value="Ferritin"/>
    <property type="match status" value="1"/>
</dbReference>
<evidence type="ECO:0000256" key="3">
    <source>
        <dbReference type="SAM" id="MobiDB-lite"/>
    </source>
</evidence>
<protein>
    <submittedName>
        <fullName evidence="5">DNA starvation/stationary phase protection protein</fullName>
    </submittedName>
</protein>
<dbReference type="InterPro" id="IPR009078">
    <property type="entry name" value="Ferritin-like_SF"/>
</dbReference>
<dbReference type="InterPro" id="IPR012347">
    <property type="entry name" value="Ferritin-like"/>
</dbReference>
<dbReference type="GO" id="GO:0008199">
    <property type="term" value="F:ferric iron binding"/>
    <property type="evidence" value="ECO:0007669"/>
    <property type="project" value="InterPro"/>
</dbReference>
<proteinExistence type="inferred from homology"/>
<dbReference type="PANTHER" id="PTHR42932:SF3">
    <property type="entry name" value="DNA PROTECTION DURING STARVATION PROTEIN"/>
    <property type="match status" value="1"/>
</dbReference>
<evidence type="ECO:0000256" key="2">
    <source>
        <dbReference type="RuleBase" id="RU003875"/>
    </source>
</evidence>
<dbReference type="AlphaFoldDB" id="A0A2T1HVX7"/>
<accession>A0A2T1HVX7</accession>
<evidence type="ECO:0000256" key="1">
    <source>
        <dbReference type="ARBA" id="ARBA00009497"/>
    </source>
</evidence>
<dbReference type="InterPro" id="IPR002177">
    <property type="entry name" value="DPS_DNA-bd"/>
</dbReference>
<evidence type="ECO:0000259" key="4">
    <source>
        <dbReference type="Pfam" id="PF00210"/>
    </source>
</evidence>
<dbReference type="SUPFAM" id="SSF47240">
    <property type="entry name" value="Ferritin-like"/>
    <property type="match status" value="1"/>
</dbReference>
<feature type="domain" description="Ferritin/DPS" evidence="4">
    <location>
        <begin position="78"/>
        <end position="212"/>
    </location>
</feature>
<dbReference type="Gene3D" id="1.20.1260.10">
    <property type="match status" value="1"/>
</dbReference>
<reference evidence="6" key="1">
    <citation type="submission" date="2018-03" db="EMBL/GenBank/DDBJ databases">
        <authorList>
            <person name="Sun L."/>
            <person name="Liu H."/>
            <person name="Chen W."/>
            <person name="Huang K."/>
            <person name="Liu W."/>
            <person name="Gao X."/>
        </authorList>
    </citation>
    <scope>NUCLEOTIDE SEQUENCE [LARGE SCALE GENOMIC DNA]</scope>
    <source>
        <strain evidence="6">SH9</strain>
    </source>
</reference>
<evidence type="ECO:0000313" key="6">
    <source>
        <dbReference type="Proteomes" id="UP000239772"/>
    </source>
</evidence>
<dbReference type="EMBL" id="PVZS01000006">
    <property type="protein sequence ID" value="PSC05812.1"/>
    <property type="molecule type" value="Genomic_DNA"/>
</dbReference>
<keyword evidence="6" id="KW-1185">Reference proteome</keyword>
<evidence type="ECO:0000313" key="5">
    <source>
        <dbReference type="EMBL" id="PSC05812.1"/>
    </source>
</evidence>
<comment type="caution">
    <text evidence="5">The sequence shown here is derived from an EMBL/GenBank/DDBJ whole genome shotgun (WGS) entry which is preliminary data.</text>
</comment>
<feature type="compositionally biased region" description="Low complexity" evidence="3">
    <location>
        <begin position="34"/>
        <end position="52"/>
    </location>
</feature>
<dbReference type="CDD" id="cd01043">
    <property type="entry name" value="DPS"/>
    <property type="match status" value="1"/>
</dbReference>